<dbReference type="HOGENOM" id="CLU_023205_1_1_1"/>
<reference evidence="5" key="1">
    <citation type="journal article" date="2015" name="Genome Announc.">
        <title>Genome sequence of the AIDS-associated pathogen Penicillium marneffei (ATCC18224) and its near taxonomic relative Talaromyces stipitatus (ATCC10500).</title>
        <authorList>
            <person name="Nierman W.C."/>
            <person name="Fedorova-Abrams N.D."/>
            <person name="Andrianopoulos A."/>
        </authorList>
    </citation>
    <scope>NUCLEOTIDE SEQUENCE [LARGE SCALE GENOMIC DNA]</scope>
    <source>
        <strain evidence="5">ATCC 10500 / CBS 375.48 / QM 6759 / NRRL 1006</strain>
    </source>
</reference>
<dbReference type="AlphaFoldDB" id="B8M249"/>
<dbReference type="Pfam" id="PF00248">
    <property type="entry name" value="Aldo_ket_red"/>
    <property type="match status" value="1"/>
</dbReference>
<dbReference type="SUPFAM" id="SSF51430">
    <property type="entry name" value="NAD(P)-linked oxidoreductase"/>
    <property type="match status" value="1"/>
</dbReference>
<dbReference type="InterPro" id="IPR023210">
    <property type="entry name" value="NADP_OxRdtase_dom"/>
</dbReference>
<evidence type="ECO:0000256" key="2">
    <source>
        <dbReference type="ARBA" id="ARBA00038157"/>
    </source>
</evidence>
<dbReference type="STRING" id="441959.B8M249"/>
<accession>B8M249</accession>
<dbReference type="InterPro" id="IPR036812">
    <property type="entry name" value="NAD(P)_OxRdtase_dom_sf"/>
</dbReference>
<evidence type="ECO:0000313" key="4">
    <source>
        <dbReference type="EMBL" id="EED21513.1"/>
    </source>
</evidence>
<comment type="similarity">
    <text evidence="2">Belongs to the aldo/keto reductase family. Aldo/keto reductase 2 subfamily.</text>
</comment>
<dbReference type="OMA" id="TAPNYWH"/>
<dbReference type="GeneID" id="8100878"/>
<dbReference type="InterPro" id="IPR050523">
    <property type="entry name" value="AKR_Detox_Biosynth"/>
</dbReference>
<dbReference type="PANTHER" id="PTHR43364:SF4">
    <property type="entry name" value="NAD(P)-LINKED OXIDOREDUCTASE SUPERFAMILY PROTEIN"/>
    <property type="match status" value="1"/>
</dbReference>
<evidence type="ECO:0000259" key="3">
    <source>
        <dbReference type="Pfam" id="PF00248"/>
    </source>
</evidence>
<dbReference type="eggNOG" id="ENOG502QU2T">
    <property type="taxonomic scope" value="Eukaryota"/>
</dbReference>
<dbReference type="InterPro" id="IPR020471">
    <property type="entry name" value="AKR"/>
</dbReference>
<proteinExistence type="inferred from homology"/>
<dbReference type="RefSeq" id="XP_002478476.1">
    <property type="nucleotide sequence ID" value="XM_002478431.1"/>
</dbReference>
<keyword evidence="1" id="KW-0560">Oxidoreductase</keyword>
<dbReference type="InParanoid" id="B8M249"/>
<name>B8M249_TALSN</name>
<dbReference type="Proteomes" id="UP000001745">
    <property type="component" value="Unassembled WGS sequence"/>
</dbReference>
<feature type="domain" description="NADP-dependent oxidoreductase" evidence="3">
    <location>
        <begin position="12"/>
        <end position="320"/>
    </location>
</feature>
<dbReference type="EMBL" id="EQ962653">
    <property type="protein sequence ID" value="EED21513.1"/>
    <property type="molecule type" value="Genomic_DNA"/>
</dbReference>
<gene>
    <name evidence="4" type="ORF">TSTA_087490</name>
</gene>
<dbReference type="Gene3D" id="3.20.20.100">
    <property type="entry name" value="NADP-dependent oxidoreductase domain"/>
    <property type="match status" value="1"/>
</dbReference>
<dbReference type="GO" id="GO:0016491">
    <property type="term" value="F:oxidoreductase activity"/>
    <property type="evidence" value="ECO:0007669"/>
    <property type="project" value="UniProtKB-KW"/>
</dbReference>
<dbReference type="OrthoDB" id="2310150at2759"/>
<dbReference type="PANTHER" id="PTHR43364">
    <property type="entry name" value="NADH-SPECIFIC METHYLGLYOXAL REDUCTASE-RELATED"/>
    <property type="match status" value="1"/>
</dbReference>
<dbReference type="PhylomeDB" id="B8M249"/>
<organism evidence="4 5">
    <name type="scientific">Talaromyces stipitatus (strain ATCC 10500 / CBS 375.48 / QM 6759 / NRRL 1006)</name>
    <name type="common">Penicillium stipitatum</name>
    <dbReference type="NCBI Taxonomy" id="441959"/>
    <lineage>
        <taxon>Eukaryota</taxon>
        <taxon>Fungi</taxon>
        <taxon>Dikarya</taxon>
        <taxon>Ascomycota</taxon>
        <taxon>Pezizomycotina</taxon>
        <taxon>Eurotiomycetes</taxon>
        <taxon>Eurotiomycetidae</taxon>
        <taxon>Eurotiales</taxon>
        <taxon>Trichocomaceae</taxon>
        <taxon>Talaromyces</taxon>
        <taxon>Talaromyces sect. Talaromyces</taxon>
    </lineage>
</organism>
<protein>
    <submittedName>
        <fullName evidence="4">Aflatoxin B1-aldehyde reductase GliO-like, putative</fullName>
    </submittedName>
</protein>
<dbReference type="PRINTS" id="PR00069">
    <property type="entry name" value="ALDKETRDTASE"/>
</dbReference>
<sequence>MVLIASTGKPRVILGLMTYGPDPTTGARITSLDEYNKHLDYFQSQGYHEVDTARVYVGGKQEAFTREARWKERGLKIATKVYPTEPGLHKPETLRRLFETSLKELGTDQVDIFYLHAPDRSVPFAQTLEEVDKLHREGKFVELGLSNYTAFEVAEIVTTCTERGWVRPTIYQGMYNAITRSIETELIHALRRYGISLVIYNPLAGGLFSGKIKSKDIKPEEGRFSDVAISGPRYRERYFKDETFKALQIIENTASKNNLTPLEIAFRWLRHHSVLKWSDKGGDDGVILGVSGFEQLKNNLADLEKGPLPQEVVDALDEAWLVSKPTTAPYWHNELKYTYDTQAALFKK</sequence>
<keyword evidence="5" id="KW-1185">Reference proteome</keyword>
<evidence type="ECO:0000256" key="1">
    <source>
        <dbReference type="ARBA" id="ARBA00023002"/>
    </source>
</evidence>
<dbReference type="CDD" id="cd19075">
    <property type="entry name" value="AKR_AKR7A1-5"/>
    <property type="match status" value="1"/>
</dbReference>
<dbReference type="VEuPathDB" id="FungiDB:TSTA_087490"/>
<evidence type="ECO:0000313" key="5">
    <source>
        <dbReference type="Proteomes" id="UP000001745"/>
    </source>
</evidence>